<keyword evidence="2" id="KW-1185">Reference proteome</keyword>
<name>A0A5C3MRQ1_9AGAM</name>
<proteinExistence type="predicted"/>
<reference evidence="1 2" key="1">
    <citation type="journal article" date="2019" name="Nat. Ecol. Evol.">
        <title>Megaphylogeny resolves global patterns of mushroom evolution.</title>
        <authorList>
            <person name="Varga T."/>
            <person name="Krizsan K."/>
            <person name="Foldi C."/>
            <person name="Dima B."/>
            <person name="Sanchez-Garcia M."/>
            <person name="Sanchez-Ramirez S."/>
            <person name="Szollosi G.J."/>
            <person name="Szarkandi J.G."/>
            <person name="Papp V."/>
            <person name="Albert L."/>
            <person name="Andreopoulos W."/>
            <person name="Angelini C."/>
            <person name="Antonin V."/>
            <person name="Barry K.W."/>
            <person name="Bougher N.L."/>
            <person name="Buchanan P."/>
            <person name="Buyck B."/>
            <person name="Bense V."/>
            <person name="Catcheside P."/>
            <person name="Chovatia M."/>
            <person name="Cooper J."/>
            <person name="Damon W."/>
            <person name="Desjardin D."/>
            <person name="Finy P."/>
            <person name="Geml J."/>
            <person name="Haridas S."/>
            <person name="Hughes K."/>
            <person name="Justo A."/>
            <person name="Karasinski D."/>
            <person name="Kautmanova I."/>
            <person name="Kiss B."/>
            <person name="Kocsube S."/>
            <person name="Kotiranta H."/>
            <person name="LaButti K.M."/>
            <person name="Lechner B.E."/>
            <person name="Liimatainen K."/>
            <person name="Lipzen A."/>
            <person name="Lukacs Z."/>
            <person name="Mihaltcheva S."/>
            <person name="Morgado L.N."/>
            <person name="Niskanen T."/>
            <person name="Noordeloos M.E."/>
            <person name="Ohm R.A."/>
            <person name="Ortiz-Santana B."/>
            <person name="Ovrebo C."/>
            <person name="Racz N."/>
            <person name="Riley R."/>
            <person name="Savchenko A."/>
            <person name="Shiryaev A."/>
            <person name="Soop K."/>
            <person name="Spirin V."/>
            <person name="Szebenyi C."/>
            <person name="Tomsovsky M."/>
            <person name="Tulloss R.E."/>
            <person name="Uehling J."/>
            <person name="Grigoriev I.V."/>
            <person name="Vagvolgyi C."/>
            <person name="Papp T."/>
            <person name="Martin F.M."/>
            <person name="Miettinen O."/>
            <person name="Hibbett D.S."/>
            <person name="Nagy L.G."/>
        </authorList>
    </citation>
    <scope>NUCLEOTIDE SEQUENCE [LARGE SCALE GENOMIC DNA]</scope>
    <source>
        <strain evidence="1 2">OMC1185</strain>
    </source>
</reference>
<sequence>MAIWTNLFPTGPSLLLTSPSGRNIPMPAAVRPARYRFIMIPQPLFLHTYWTPRETQNTLSEEMCTQESATPMLDALADGLSTSVDSPPQLLPVPEAPTPASHQWSSSCSLSAESSPIWLSTDCAASREPELTASTAMEELPLPATAASTPANATRRWSLPSFRISSGIRDYKDSRETCGRWSLAGAENLTPTLRESVTLEEELADSHERMRVLMFGAALRDAGKDTIADNHKRMSLLMEKTAKYDAIKNQAGLFTPPPTPAMENADLEANWPQESTSATYLVQSDNSGDIASCLLSRKITISASKNIKTVEGLEHIEVAVAPEVAHHECEAVIGYWMPEAGLTA</sequence>
<organism evidence="1 2">
    <name type="scientific">Heliocybe sulcata</name>
    <dbReference type="NCBI Taxonomy" id="5364"/>
    <lineage>
        <taxon>Eukaryota</taxon>
        <taxon>Fungi</taxon>
        <taxon>Dikarya</taxon>
        <taxon>Basidiomycota</taxon>
        <taxon>Agaricomycotina</taxon>
        <taxon>Agaricomycetes</taxon>
        <taxon>Gloeophyllales</taxon>
        <taxon>Gloeophyllaceae</taxon>
        <taxon>Heliocybe</taxon>
    </lineage>
</organism>
<gene>
    <name evidence="1" type="ORF">OE88DRAFT_1665315</name>
</gene>
<dbReference type="AlphaFoldDB" id="A0A5C3MRQ1"/>
<protein>
    <submittedName>
        <fullName evidence="1">Uncharacterized protein</fullName>
    </submittedName>
</protein>
<dbReference type="OrthoDB" id="10644249at2759"/>
<dbReference type="Proteomes" id="UP000305948">
    <property type="component" value="Unassembled WGS sequence"/>
</dbReference>
<evidence type="ECO:0000313" key="2">
    <source>
        <dbReference type="Proteomes" id="UP000305948"/>
    </source>
</evidence>
<accession>A0A5C3MRQ1</accession>
<dbReference type="EMBL" id="ML213522">
    <property type="protein sequence ID" value="TFK47722.1"/>
    <property type="molecule type" value="Genomic_DNA"/>
</dbReference>
<evidence type="ECO:0000313" key="1">
    <source>
        <dbReference type="EMBL" id="TFK47722.1"/>
    </source>
</evidence>